<sequence length="240" mass="27121">MLAQKRSLSSTTTTAEDRWQRGYKSSPYRDQRYEVILAGKGVFMHDSELGITRASESLCRSLLEKQQTVPKESLFRDDIFETTRLNLSDKNEARVIQDISRLIVPSPETLATFVAEHLSILTESVDEAWTNSIPFTQPRPQPDFAVGFKEEAFTKDQLSKLSPFIGDYLGEDESFFMATYRMFSPFLTCEVKCAASSINIADRQNTHSAALAVQAIVKLIEAVQRKKRTPQTDPCVLRLA</sequence>
<protein>
    <recommendedName>
        <fullName evidence="1">DUF7924 domain-containing protein</fullName>
    </recommendedName>
</protein>
<dbReference type="Proteomes" id="UP001187682">
    <property type="component" value="Unassembled WGS sequence"/>
</dbReference>
<dbReference type="AlphaFoldDB" id="A0AAE8SWA3"/>
<keyword evidence="3" id="KW-1185">Reference proteome</keyword>
<organism evidence="2 3">
    <name type="scientific">Cephalotrichum gorgonifer</name>
    <dbReference type="NCBI Taxonomy" id="2041049"/>
    <lineage>
        <taxon>Eukaryota</taxon>
        <taxon>Fungi</taxon>
        <taxon>Dikarya</taxon>
        <taxon>Ascomycota</taxon>
        <taxon>Pezizomycotina</taxon>
        <taxon>Sordariomycetes</taxon>
        <taxon>Hypocreomycetidae</taxon>
        <taxon>Microascales</taxon>
        <taxon>Microascaceae</taxon>
        <taxon>Cephalotrichum</taxon>
    </lineage>
</organism>
<reference evidence="2" key="1">
    <citation type="submission" date="2018-03" db="EMBL/GenBank/DDBJ databases">
        <authorList>
            <person name="Guldener U."/>
        </authorList>
    </citation>
    <scope>NUCLEOTIDE SEQUENCE</scope>
</reference>
<dbReference type="InterPro" id="IPR057684">
    <property type="entry name" value="DUF7924"/>
</dbReference>
<dbReference type="PANTHER" id="PTHR42470">
    <property type="entry name" value="VAST DOMAIN-CONTAINING PROTEIN"/>
    <property type="match status" value="1"/>
</dbReference>
<dbReference type="EMBL" id="ONZQ02000008">
    <property type="protein sequence ID" value="SPO03600.1"/>
    <property type="molecule type" value="Genomic_DNA"/>
</dbReference>
<accession>A0AAE8SWA3</accession>
<name>A0AAE8SWA3_9PEZI</name>
<gene>
    <name evidence="2" type="ORF">DNG_06283</name>
</gene>
<evidence type="ECO:0000259" key="1">
    <source>
        <dbReference type="Pfam" id="PF25545"/>
    </source>
</evidence>
<dbReference type="Pfam" id="PF25545">
    <property type="entry name" value="DUF7924"/>
    <property type="match status" value="1"/>
</dbReference>
<evidence type="ECO:0000313" key="3">
    <source>
        <dbReference type="Proteomes" id="UP001187682"/>
    </source>
</evidence>
<dbReference type="PANTHER" id="PTHR42470:SF2">
    <property type="match status" value="1"/>
</dbReference>
<comment type="caution">
    <text evidence="2">The sequence shown here is derived from an EMBL/GenBank/DDBJ whole genome shotgun (WGS) entry which is preliminary data.</text>
</comment>
<proteinExistence type="predicted"/>
<feature type="domain" description="DUF7924" evidence="1">
    <location>
        <begin position="80"/>
        <end position="228"/>
    </location>
</feature>
<evidence type="ECO:0000313" key="2">
    <source>
        <dbReference type="EMBL" id="SPO03600.1"/>
    </source>
</evidence>